<feature type="transmembrane region" description="Helical" evidence="9">
    <location>
        <begin position="393"/>
        <end position="419"/>
    </location>
</feature>
<evidence type="ECO:0000256" key="3">
    <source>
        <dbReference type="ARBA" id="ARBA00022448"/>
    </source>
</evidence>
<feature type="transmembrane region" description="Helical" evidence="9">
    <location>
        <begin position="82"/>
        <end position="100"/>
    </location>
</feature>
<evidence type="ECO:0000256" key="8">
    <source>
        <dbReference type="ARBA" id="ARBA00023136"/>
    </source>
</evidence>
<evidence type="ECO:0000313" key="11">
    <source>
        <dbReference type="Proteomes" id="UP001144191"/>
    </source>
</evidence>
<dbReference type="NCBIfam" id="TIGR00728">
    <property type="entry name" value="OPT_sfam"/>
    <property type="match status" value="1"/>
</dbReference>
<organism evidence="10 11">
    <name type="scientific">Aspergillus niger</name>
    <dbReference type="NCBI Taxonomy" id="5061"/>
    <lineage>
        <taxon>Eukaryota</taxon>
        <taxon>Fungi</taxon>
        <taxon>Dikarya</taxon>
        <taxon>Ascomycota</taxon>
        <taxon>Pezizomycotina</taxon>
        <taxon>Eurotiomycetes</taxon>
        <taxon>Eurotiomycetidae</taxon>
        <taxon>Eurotiales</taxon>
        <taxon>Aspergillaceae</taxon>
        <taxon>Aspergillus</taxon>
        <taxon>Aspergillus subgen. Circumdati</taxon>
    </lineage>
</organism>
<name>A0A9W6A2T0_ASPNG</name>
<feature type="transmembrane region" description="Helical" evidence="9">
    <location>
        <begin position="192"/>
        <end position="213"/>
    </location>
</feature>
<dbReference type="InterPro" id="IPR004813">
    <property type="entry name" value="OPT"/>
</dbReference>
<reference evidence="10" key="1">
    <citation type="submission" date="2022-07" db="EMBL/GenBank/DDBJ databases">
        <title>Taxonomy of Aspergillus series Nigri: significant species reduction supported by multi-species coalescent approaches.</title>
        <authorList>
            <person name="Bian C."/>
            <person name="Kusuya Y."/>
            <person name="Sklenar F."/>
            <person name="D'hooge E."/>
            <person name="Yaguchi T."/>
            <person name="Takahashi H."/>
            <person name="Hubka V."/>
        </authorList>
    </citation>
    <scope>NUCLEOTIDE SEQUENCE</scope>
    <source>
        <strain evidence="10">IFM 63604</strain>
    </source>
</reference>
<evidence type="ECO:0000256" key="1">
    <source>
        <dbReference type="ARBA" id="ARBA00004141"/>
    </source>
</evidence>
<feature type="transmembrane region" description="Helical" evidence="9">
    <location>
        <begin position="525"/>
        <end position="546"/>
    </location>
</feature>
<keyword evidence="7 9" id="KW-1133">Transmembrane helix</keyword>
<dbReference type="GO" id="GO:0035673">
    <property type="term" value="F:oligopeptide transmembrane transporter activity"/>
    <property type="evidence" value="ECO:0007669"/>
    <property type="project" value="InterPro"/>
</dbReference>
<evidence type="ECO:0000256" key="2">
    <source>
        <dbReference type="ARBA" id="ARBA00008807"/>
    </source>
</evidence>
<dbReference type="PANTHER" id="PTHR22601">
    <property type="entry name" value="ISP4 LIKE PROTEIN"/>
    <property type="match status" value="1"/>
</dbReference>
<dbReference type="AlphaFoldDB" id="A0A9W6A2T0"/>
<sequence length="790" mass="88171">MARYISETSHDADVEEYAGDPTLHNDGIFKKPVATADALDIALGESSNVEYTIESDNSPYLEVRANVPNTDDPTLPVNTFRMWFLGVVFTLLGTGVNQFFSMRYPSVTITSLVAQLLSYPVGCFFAKALPIMKVRLFGRWDLDINPDHHFNIKEHAVITIMSNLSFNQSWASAIIQAQKVYLKMSTPVGYQILLSLTMQLFGLGLAGLSYRYIIEPPQMIWPSTLANAALFQTLHSGANPIADGWKISRYRFFLFVCVGSFCWYWFPGYIFTGLSTFAFICWAAPNNKVVNNLFGMTTGLGYMPTTFDWSQIAYNTSPLTIPYWAQANVFAGWFLIYAVAAPILYYTNTWYTAYLPLTSSDAYDNTGSVYDSSRILNSEGVFDEDKYKAYSPLFLPVTFSLSYGVGFAVLTCLITHVLLYHTKDIIKTFRGENKKDIHARLLSQYPDVPWWWYGALTVIIVALAIMTQYVWHTGLPFWGLFITLALAAIYVIPVGTVYAVANLNSNCLTVLGEIVSGYLLKGKPLVLLIFKFYAYTGLSQAMYYGADMKLGMYMKIPRRTLFVAQLIACILGTLTQNGVLLWMLGNVQDVCSDDQSDNFTCPQGRVNYNSAVLWGGMASVAPLGLHKDLTDDATAIGPTRLYNIGKIYSGLLHFFWIGALLPIITFALRKKFPKSRFLDAIHWPIFFAGTGNLPPATGINYSTAFVVSLIFNKIIKGRKPHWWAKYNYVLSAALDSGVAVGAIVIFFALTFPGITFNWWGNTVNSGTVDSKGTPWLELKGNQTFGPATWS</sequence>
<keyword evidence="6" id="KW-0653">Protein transport</keyword>
<dbReference type="EMBL" id="BRPB01000033">
    <property type="protein sequence ID" value="GLA49891.1"/>
    <property type="molecule type" value="Genomic_DNA"/>
</dbReference>
<evidence type="ECO:0000256" key="4">
    <source>
        <dbReference type="ARBA" id="ARBA00022692"/>
    </source>
</evidence>
<feature type="transmembrane region" description="Helical" evidence="9">
    <location>
        <begin position="478"/>
        <end position="501"/>
    </location>
</feature>
<evidence type="ECO:0000256" key="6">
    <source>
        <dbReference type="ARBA" id="ARBA00022927"/>
    </source>
</evidence>
<keyword evidence="8 9" id="KW-0472">Membrane</keyword>
<comment type="caution">
    <text evidence="10">The sequence shown here is derived from an EMBL/GenBank/DDBJ whole genome shotgun (WGS) entry which is preliminary data.</text>
</comment>
<evidence type="ECO:0008006" key="12">
    <source>
        <dbReference type="Google" id="ProtNLM"/>
    </source>
</evidence>
<comment type="similarity">
    <text evidence="2">Belongs to the oligopeptide OPT transporter family.</text>
</comment>
<accession>A0A9W6A2T0</accession>
<dbReference type="Pfam" id="PF03169">
    <property type="entry name" value="OPT"/>
    <property type="match status" value="1"/>
</dbReference>
<keyword evidence="3" id="KW-0813">Transport</keyword>
<evidence type="ECO:0000313" key="10">
    <source>
        <dbReference type="EMBL" id="GLA49891.1"/>
    </source>
</evidence>
<dbReference type="NCBIfam" id="TIGR00727">
    <property type="entry name" value="ISP4_OPT"/>
    <property type="match status" value="1"/>
</dbReference>
<gene>
    <name evidence="10" type="ORF">AnigIFM63604_005884</name>
</gene>
<dbReference type="GO" id="GO:0015031">
    <property type="term" value="P:protein transport"/>
    <property type="evidence" value="ECO:0007669"/>
    <property type="project" value="UniProtKB-KW"/>
</dbReference>
<keyword evidence="4 9" id="KW-0812">Transmembrane</keyword>
<evidence type="ECO:0000256" key="5">
    <source>
        <dbReference type="ARBA" id="ARBA00022856"/>
    </source>
</evidence>
<comment type="subcellular location">
    <subcellularLocation>
        <location evidence="1">Membrane</location>
        <topology evidence="1">Multi-pass membrane protein</topology>
    </subcellularLocation>
</comment>
<feature type="transmembrane region" description="Helical" evidence="9">
    <location>
        <begin position="647"/>
        <end position="668"/>
    </location>
</feature>
<feature type="transmembrane region" description="Helical" evidence="9">
    <location>
        <begin position="106"/>
        <end position="129"/>
    </location>
</feature>
<proteinExistence type="inferred from homology"/>
<protein>
    <recommendedName>
        <fullName evidence="12">OPT oligopeptide transporter</fullName>
    </recommendedName>
</protein>
<feature type="transmembrane region" description="Helical" evidence="9">
    <location>
        <begin position="726"/>
        <end position="749"/>
    </location>
</feature>
<evidence type="ECO:0000256" key="9">
    <source>
        <dbReference type="SAM" id="Phobius"/>
    </source>
</evidence>
<keyword evidence="5" id="KW-0571">Peptide transport</keyword>
<dbReference type="GO" id="GO:0016020">
    <property type="term" value="C:membrane"/>
    <property type="evidence" value="ECO:0007669"/>
    <property type="project" value="UniProtKB-SubCell"/>
</dbReference>
<feature type="transmembrane region" description="Helical" evidence="9">
    <location>
        <begin position="323"/>
        <end position="346"/>
    </location>
</feature>
<evidence type="ECO:0000256" key="7">
    <source>
        <dbReference type="ARBA" id="ARBA00022989"/>
    </source>
</evidence>
<dbReference type="Proteomes" id="UP001144191">
    <property type="component" value="Unassembled WGS sequence"/>
</dbReference>
<feature type="transmembrane region" description="Helical" evidence="9">
    <location>
        <begin position="450"/>
        <end position="471"/>
    </location>
</feature>
<dbReference type="InterPro" id="IPR004648">
    <property type="entry name" value="Oligpept_transpt"/>
</dbReference>
<feature type="transmembrane region" description="Helical" evidence="9">
    <location>
        <begin position="561"/>
        <end position="584"/>
    </location>
</feature>